<protein>
    <recommendedName>
        <fullName evidence="4">Lipoprotein</fullName>
    </recommendedName>
</protein>
<dbReference type="OrthoDB" id="6215439at2"/>
<proteinExistence type="predicted"/>
<feature type="chain" id="PRO_5009632256" description="Lipoprotein" evidence="1">
    <location>
        <begin position="21"/>
        <end position="142"/>
    </location>
</feature>
<name>A0A1J4QA48_9GAMM</name>
<evidence type="ECO:0000313" key="2">
    <source>
        <dbReference type="EMBL" id="OIN05572.1"/>
    </source>
</evidence>
<feature type="signal peptide" evidence="1">
    <location>
        <begin position="1"/>
        <end position="20"/>
    </location>
</feature>
<evidence type="ECO:0000256" key="1">
    <source>
        <dbReference type="SAM" id="SignalP"/>
    </source>
</evidence>
<dbReference type="Proteomes" id="UP000243073">
    <property type="component" value="Unassembled WGS sequence"/>
</dbReference>
<gene>
    <name evidence="2" type="ORF">BFR47_05130</name>
</gene>
<keyword evidence="1" id="KW-0732">Signal</keyword>
<dbReference type="AlphaFoldDB" id="A0A1J4QA48"/>
<dbReference type="RefSeq" id="WP_071473781.1">
    <property type="nucleotide sequence ID" value="NZ_MDKE01000055.1"/>
</dbReference>
<dbReference type="PROSITE" id="PS51257">
    <property type="entry name" value="PROKAR_LIPOPROTEIN"/>
    <property type="match status" value="1"/>
</dbReference>
<comment type="caution">
    <text evidence="2">The sequence shown here is derived from an EMBL/GenBank/DDBJ whole genome shotgun (WGS) entry which is preliminary data.</text>
</comment>
<keyword evidence="3" id="KW-1185">Reference proteome</keyword>
<dbReference type="EMBL" id="MDKE01000055">
    <property type="protein sequence ID" value="OIN05572.1"/>
    <property type="molecule type" value="Genomic_DNA"/>
</dbReference>
<evidence type="ECO:0008006" key="4">
    <source>
        <dbReference type="Google" id="ProtNLM"/>
    </source>
</evidence>
<evidence type="ECO:0000313" key="3">
    <source>
        <dbReference type="Proteomes" id="UP000243073"/>
    </source>
</evidence>
<sequence length="142" mass="15859">MKTKSLIMLTLVTSLTTGCASGLNSMQKREYQAFEYDNVLIEEKNPTTAAVLGILPGGGSFYAREPALGVVNLLLWPISALWDPVSGYEGAMAINYDLTKQQLLRSKNKEISLLDEKIATGELDTKEYVMSKRKIEQKYNYN</sequence>
<organism evidence="2 3">
    <name type="scientific">Oceanisphaera psychrotolerans</name>
    <dbReference type="NCBI Taxonomy" id="1414654"/>
    <lineage>
        <taxon>Bacteria</taxon>
        <taxon>Pseudomonadati</taxon>
        <taxon>Pseudomonadota</taxon>
        <taxon>Gammaproteobacteria</taxon>
        <taxon>Aeromonadales</taxon>
        <taxon>Aeromonadaceae</taxon>
        <taxon>Oceanisphaera</taxon>
    </lineage>
</organism>
<accession>A0A1J4QA48</accession>
<reference evidence="2 3" key="1">
    <citation type="submission" date="2016-07" db="EMBL/GenBank/DDBJ databases">
        <title>Draft Genome Sequence of Oceanisphaera psychrotolerans, isolated from coastal sediment samples.</title>
        <authorList>
            <person name="Zhuo S."/>
            <person name="Ruan Z."/>
        </authorList>
    </citation>
    <scope>NUCLEOTIDE SEQUENCE [LARGE SCALE GENOMIC DNA]</scope>
    <source>
        <strain evidence="2 3">LAM-WHM-ZC</strain>
    </source>
</reference>